<evidence type="ECO:0000313" key="5">
    <source>
        <dbReference type="RefSeq" id="XP_031560367.1"/>
    </source>
</evidence>
<organism evidence="4 5">
    <name type="scientific">Actinia tenebrosa</name>
    <name type="common">Australian red waratah sea anemone</name>
    <dbReference type="NCBI Taxonomy" id="6105"/>
    <lineage>
        <taxon>Eukaryota</taxon>
        <taxon>Metazoa</taxon>
        <taxon>Cnidaria</taxon>
        <taxon>Anthozoa</taxon>
        <taxon>Hexacorallia</taxon>
        <taxon>Actiniaria</taxon>
        <taxon>Actiniidae</taxon>
        <taxon>Actinia</taxon>
    </lineage>
</organism>
<dbReference type="AlphaFoldDB" id="A0A6P8I5V4"/>
<name>A0A6P8I5V4_ACTTE</name>
<dbReference type="SMART" id="SM00320">
    <property type="entry name" value="WD40"/>
    <property type="match status" value="3"/>
</dbReference>
<dbReference type="Gene3D" id="2.130.10.10">
    <property type="entry name" value="YVTN repeat-like/Quinoprotein amine dehydrogenase"/>
    <property type="match status" value="2"/>
</dbReference>
<dbReference type="OrthoDB" id="6262491at2759"/>
<evidence type="ECO:0000256" key="3">
    <source>
        <dbReference type="PROSITE-ProRule" id="PRU00221"/>
    </source>
</evidence>
<dbReference type="RefSeq" id="XP_031560367.1">
    <property type="nucleotide sequence ID" value="XM_031704507.1"/>
</dbReference>
<dbReference type="InParanoid" id="A0A6P8I5V4"/>
<dbReference type="SUPFAM" id="SSF50978">
    <property type="entry name" value="WD40 repeat-like"/>
    <property type="match status" value="1"/>
</dbReference>
<evidence type="ECO:0000256" key="1">
    <source>
        <dbReference type="ARBA" id="ARBA00022574"/>
    </source>
</evidence>
<protein>
    <submittedName>
        <fullName evidence="5">Uncharacterized protein LOC116296484</fullName>
    </submittedName>
</protein>
<dbReference type="PROSITE" id="PS50082">
    <property type="entry name" value="WD_REPEATS_2"/>
    <property type="match status" value="2"/>
</dbReference>
<dbReference type="InterPro" id="IPR036322">
    <property type="entry name" value="WD40_repeat_dom_sf"/>
</dbReference>
<gene>
    <name evidence="5" type="primary">LOC116296484</name>
</gene>
<feature type="repeat" description="WD" evidence="3">
    <location>
        <begin position="279"/>
        <end position="314"/>
    </location>
</feature>
<keyword evidence="4" id="KW-1185">Reference proteome</keyword>
<dbReference type="GeneID" id="116296484"/>
<sequence length="516" mass="57152">MAELAVVKVSLKLVWALVANRAIKSLEHGDLADEKLRQLLLSEFRKIHEELNVLRRKELIAAVAFMENGYELLKNDSIEAKREFTKARDAAQVAFGVVKEVQDKILAAKIMVSSALHEFDDKPETAASLCLKYVSRLNNLPEILNSCQVLLGQKFGSILRTFSSSSNRQQCIGLVSEVNRCVWQFIQLQLPDLLQEKKWPSIAVGSHEIDPITDFLLLRRVSSDCIYLPSNVQSPVMMVTANNKLFLVEAQVATTADDDPLLVNSLKALDLEDGSITNLVGHSGVILTIAKFKDETRVVTGSMDKQIILWDTNTLKCCQILSEHCGSIRSVVLNDTHIFSGSTDSLVKVWSKDTYESVHTLEGHVGPISSLAVSNRHLFSCAVGDGIRYWDLKKWECLHSISLTENVFSMYIVTNSLIIHYHGTLQFIKLGNLKEHGKMSQVGNSSVLTGKAVCCSSGSELKSINVSLLKCTCSSNLSQSCQKEYTVNCMCYDDISARLFVACTDTSKRAGVIVTI</sequence>
<dbReference type="PROSITE" id="PS50294">
    <property type="entry name" value="WD_REPEATS_REGION"/>
    <property type="match status" value="1"/>
</dbReference>
<dbReference type="InterPro" id="IPR001680">
    <property type="entry name" value="WD40_rpt"/>
</dbReference>
<dbReference type="InterPro" id="IPR019775">
    <property type="entry name" value="WD40_repeat_CS"/>
</dbReference>
<dbReference type="Pfam" id="PF00400">
    <property type="entry name" value="WD40"/>
    <property type="match status" value="3"/>
</dbReference>
<keyword evidence="2" id="KW-0677">Repeat</keyword>
<dbReference type="PROSITE" id="PS00678">
    <property type="entry name" value="WD_REPEATS_1"/>
    <property type="match status" value="1"/>
</dbReference>
<keyword evidence="1 3" id="KW-0853">WD repeat</keyword>
<feature type="repeat" description="WD" evidence="3">
    <location>
        <begin position="321"/>
        <end position="360"/>
    </location>
</feature>
<dbReference type="GO" id="GO:1990234">
    <property type="term" value="C:transferase complex"/>
    <property type="evidence" value="ECO:0007669"/>
    <property type="project" value="UniProtKB-ARBA"/>
</dbReference>
<dbReference type="InterPro" id="IPR015943">
    <property type="entry name" value="WD40/YVTN_repeat-like_dom_sf"/>
</dbReference>
<dbReference type="PANTHER" id="PTHR22847">
    <property type="entry name" value="WD40 REPEAT PROTEIN"/>
    <property type="match status" value="1"/>
</dbReference>
<dbReference type="KEGG" id="aten:116296484"/>
<reference evidence="5" key="1">
    <citation type="submission" date="2025-08" db="UniProtKB">
        <authorList>
            <consortium name="RefSeq"/>
        </authorList>
    </citation>
    <scope>IDENTIFICATION</scope>
    <source>
        <tissue evidence="5">Tentacle</tissue>
    </source>
</reference>
<dbReference type="PANTHER" id="PTHR22847:SF637">
    <property type="entry name" value="WD REPEAT DOMAIN 5B"/>
    <property type="match status" value="1"/>
</dbReference>
<evidence type="ECO:0000256" key="2">
    <source>
        <dbReference type="ARBA" id="ARBA00022737"/>
    </source>
</evidence>
<dbReference type="Proteomes" id="UP000515163">
    <property type="component" value="Unplaced"/>
</dbReference>
<evidence type="ECO:0000313" key="4">
    <source>
        <dbReference type="Proteomes" id="UP000515163"/>
    </source>
</evidence>
<accession>A0A6P8I5V4</accession>
<proteinExistence type="predicted"/>